<keyword evidence="2" id="KW-1185">Reference proteome</keyword>
<dbReference type="VEuPathDB" id="VectorBase:PPAPM1_001720"/>
<accession>A0A1B0D6Y3</accession>
<dbReference type="Proteomes" id="UP000092462">
    <property type="component" value="Unassembled WGS sequence"/>
</dbReference>
<proteinExistence type="predicted"/>
<dbReference type="PANTHER" id="PTHR23278">
    <property type="entry name" value="SIDESTEP PROTEIN"/>
    <property type="match status" value="1"/>
</dbReference>
<name>A0A1B0D6Y3_PHLPP</name>
<protein>
    <recommendedName>
        <fullName evidence="3">Ig-like domain-containing protein</fullName>
    </recommendedName>
</protein>
<reference evidence="1" key="1">
    <citation type="submission" date="2022-08" db="UniProtKB">
        <authorList>
            <consortium name="EnsemblMetazoa"/>
        </authorList>
    </citation>
    <scope>IDENTIFICATION</scope>
    <source>
        <strain evidence="1">Israel</strain>
    </source>
</reference>
<dbReference type="EMBL" id="AJVK01003797">
    <property type="status" value="NOT_ANNOTATED_CDS"/>
    <property type="molecule type" value="Genomic_DNA"/>
</dbReference>
<evidence type="ECO:0008006" key="3">
    <source>
        <dbReference type="Google" id="ProtNLM"/>
    </source>
</evidence>
<dbReference type="EMBL" id="AJVK01003798">
    <property type="status" value="NOT_ANNOTATED_CDS"/>
    <property type="molecule type" value="Genomic_DNA"/>
</dbReference>
<dbReference type="EnsemblMetazoa" id="PPAI003306-RA">
    <property type="protein sequence ID" value="PPAI003306-PA"/>
    <property type="gene ID" value="PPAI003306"/>
</dbReference>
<evidence type="ECO:0000313" key="1">
    <source>
        <dbReference type="EnsemblMetazoa" id="PPAI003306-PA"/>
    </source>
</evidence>
<dbReference type="PANTHER" id="PTHR23278:SF30">
    <property type="entry name" value="SIDESTEP VIII, ISOFORM B"/>
    <property type="match status" value="1"/>
</dbReference>
<sequence>MKYDFICRPGQVQAYGVGRQETAKISCELEANPNDLNFTWKFNNSAMEFVDLPVSQMTVDRAKSIMHYTPMTEQVRLLGGFVIYWAEGWIF</sequence>
<dbReference type="AlphaFoldDB" id="A0A1B0D6Y3"/>
<organism evidence="1 2">
    <name type="scientific">Phlebotomus papatasi</name>
    <name type="common">Sandfly</name>
    <dbReference type="NCBI Taxonomy" id="29031"/>
    <lineage>
        <taxon>Eukaryota</taxon>
        <taxon>Metazoa</taxon>
        <taxon>Ecdysozoa</taxon>
        <taxon>Arthropoda</taxon>
        <taxon>Hexapoda</taxon>
        <taxon>Insecta</taxon>
        <taxon>Pterygota</taxon>
        <taxon>Neoptera</taxon>
        <taxon>Endopterygota</taxon>
        <taxon>Diptera</taxon>
        <taxon>Nematocera</taxon>
        <taxon>Psychodoidea</taxon>
        <taxon>Psychodidae</taxon>
        <taxon>Phlebotomus</taxon>
        <taxon>Phlebotomus</taxon>
    </lineage>
</organism>
<evidence type="ECO:0000313" key="2">
    <source>
        <dbReference type="Proteomes" id="UP000092462"/>
    </source>
</evidence>
<dbReference type="VEuPathDB" id="VectorBase:PPAI003306"/>